<dbReference type="AlphaFoldDB" id="A0A6C0KBP1"/>
<proteinExistence type="predicted"/>
<organism evidence="1">
    <name type="scientific">viral metagenome</name>
    <dbReference type="NCBI Taxonomy" id="1070528"/>
    <lineage>
        <taxon>unclassified sequences</taxon>
        <taxon>metagenomes</taxon>
        <taxon>organismal metagenomes</taxon>
    </lineage>
</organism>
<protein>
    <submittedName>
        <fullName evidence="1">Uncharacterized protein</fullName>
    </submittedName>
</protein>
<evidence type="ECO:0000313" key="1">
    <source>
        <dbReference type="EMBL" id="QHU14117.1"/>
    </source>
</evidence>
<accession>A0A6C0KBP1</accession>
<name>A0A6C0KBP1_9ZZZZ</name>
<dbReference type="EMBL" id="MN740830">
    <property type="protein sequence ID" value="QHU14117.1"/>
    <property type="molecule type" value="Genomic_DNA"/>
</dbReference>
<reference evidence="1" key="1">
    <citation type="journal article" date="2020" name="Nature">
        <title>Giant virus diversity and host interactions through global metagenomics.</title>
        <authorList>
            <person name="Schulz F."/>
            <person name="Roux S."/>
            <person name="Paez-Espino D."/>
            <person name="Jungbluth S."/>
            <person name="Walsh D.A."/>
            <person name="Denef V.J."/>
            <person name="McMahon K.D."/>
            <person name="Konstantinidis K.T."/>
            <person name="Eloe-Fadrosh E.A."/>
            <person name="Kyrpides N.C."/>
            <person name="Woyke T."/>
        </authorList>
    </citation>
    <scope>NUCLEOTIDE SEQUENCE</scope>
    <source>
        <strain evidence="1">GVMAG-S-1101182-85</strain>
    </source>
</reference>
<sequence>MIIGYIHICQQEGWKRSFQLIWSSLKESGLYEATDVIRCGVALDPGVSLDLDLLTDPKIKIINISSANLWERPTLLSLREQSYIDDETTIYWYCHTKGLRHFGTEREPFVLDWIALLIYWTLERWQEAVIVLKSYTTYGCNLEGCPYYSGNFWWATNAHIRSLPSIIPLDSYGAPEEWILLAEGNPFCIFNSGLQPDRHYTEPYPSSLYR</sequence>